<comment type="similarity">
    <text evidence="7 11">Belongs to the DEAD box helicase family.</text>
</comment>
<evidence type="ECO:0000256" key="8">
    <source>
        <dbReference type="ARBA" id="ARBA00047984"/>
    </source>
</evidence>
<feature type="domain" description="DEAD-box RNA helicase Q" evidence="15">
    <location>
        <begin position="2"/>
        <end position="30"/>
    </location>
</feature>
<dbReference type="GO" id="GO:0042255">
    <property type="term" value="P:ribosome assembly"/>
    <property type="evidence" value="ECO:0007669"/>
    <property type="project" value="UniProtKB-ARBA"/>
</dbReference>
<evidence type="ECO:0000259" key="13">
    <source>
        <dbReference type="PROSITE" id="PS51192"/>
    </source>
</evidence>
<dbReference type="CDD" id="cd18787">
    <property type="entry name" value="SF2_C_DEAD"/>
    <property type="match status" value="1"/>
</dbReference>
<dbReference type="RefSeq" id="WP_289504204.1">
    <property type="nucleotide sequence ID" value="NZ_CP116805.1"/>
</dbReference>
<feature type="region of interest" description="Disordered" evidence="12">
    <location>
        <begin position="386"/>
        <end position="666"/>
    </location>
</feature>
<keyword evidence="4 11" id="KW-0378">Hydrolase</keyword>
<keyword evidence="6 11" id="KW-0067">ATP-binding</keyword>
<dbReference type="PROSITE" id="PS51194">
    <property type="entry name" value="HELICASE_CTER"/>
    <property type="match status" value="1"/>
</dbReference>
<dbReference type="InterPro" id="IPR001650">
    <property type="entry name" value="Helicase_C-like"/>
</dbReference>
<evidence type="ECO:0000259" key="14">
    <source>
        <dbReference type="PROSITE" id="PS51194"/>
    </source>
</evidence>
<dbReference type="GO" id="GO:0003676">
    <property type="term" value="F:nucleic acid binding"/>
    <property type="evidence" value="ECO:0007669"/>
    <property type="project" value="InterPro"/>
</dbReference>
<keyword evidence="17" id="KW-1185">Reference proteome</keyword>
<dbReference type="InterPro" id="IPR014001">
    <property type="entry name" value="Helicase_ATP-bd"/>
</dbReference>
<dbReference type="PROSITE" id="PS51192">
    <property type="entry name" value="HELICASE_ATP_BIND_1"/>
    <property type="match status" value="1"/>
</dbReference>
<dbReference type="InterPro" id="IPR050079">
    <property type="entry name" value="DEAD_box_RNA_helicase"/>
</dbReference>
<dbReference type="EMBL" id="CP116805">
    <property type="protein sequence ID" value="WCL54485.1"/>
    <property type="molecule type" value="Genomic_DNA"/>
</dbReference>
<evidence type="ECO:0000256" key="3">
    <source>
        <dbReference type="ARBA" id="ARBA00022741"/>
    </source>
</evidence>
<dbReference type="KEGG" id="gso:PH603_01775"/>
<dbReference type="Pfam" id="PF00271">
    <property type="entry name" value="Helicase_C"/>
    <property type="match status" value="1"/>
</dbReference>
<feature type="compositionally biased region" description="Basic and acidic residues" evidence="12">
    <location>
        <begin position="391"/>
        <end position="635"/>
    </location>
</feature>
<comment type="catalytic activity">
    <reaction evidence="8">
        <text>ATP + H2O = ADP + phosphate + H(+)</text>
        <dbReference type="Rhea" id="RHEA:13065"/>
        <dbReference type="ChEBI" id="CHEBI:15377"/>
        <dbReference type="ChEBI" id="CHEBI:15378"/>
        <dbReference type="ChEBI" id="CHEBI:30616"/>
        <dbReference type="ChEBI" id="CHEBI:43474"/>
        <dbReference type="ChEBI" id="CHEBI:456216"/>
        <dbReference type="EC" id="3.6.4.13"/>
    </reaction>
</comment>
<dbReference type="Pfam" id="PF00270">
    <property type="entry name" value="DEAD"/>
    <property type="match status" value="1"/>
</dbReference>
<dbReference type="SMART" id="SM00490">
    <property type="entry name" value="HELICc"/>
    <property type="match status" value="1"/>
</dbReference>
<evidence type="ECO:0000256" key="2">
    <source>
        <dbReference type="ARBA" id="ARBA00022490"/>
    </source>
</evidence>
<evidence type="ECO:0000256" key="1">
    <source>
        <dbReference type="ARBA" id="ARBA00012552"/>
    </source>
</evidence>
<dbReference type="GO" id="GO:0003724">
    <property type="term" value="F:RNA helicase activity"/>
    <property type="evidence" value="ECO:0007669"/>
    <property type="project" value="UniProtKB-EC"/>
</dbReference>
<dbReference type="SUPFAM" id="SSF52540">
    <property type="entry name" value="P-loop containing nucleoside triphosphate hydrolases"/>
    <property type="match status" value="1"/>
</dbReference>
<evidence type="ECO:0000313" key="17">
    <source>
        <dbReference type="Proteomes" id="UP001217500"/>
    </source>
</evidence>
<reference evidence="16" key="1">
    <citation type="submission" date="2023-01" db="EMBL/GenBank/DDBJ databases">
        <title>The genome sequence of Kordiimonadaceae bacterium 6D33.</title>
        <authorList>
            <person name="Liu Y."/>
        </authorList>
    </citation>
    <scope>NUCLEOTIDE SEQUENCE</scope>
    <source>
        <strain evidence="16">6D33</strain>
    </source>
</reference>
<dbReference type="InterPro" id="IPR014014">
    <property type="entry name" value="RNA_helicase_DEAD_Q_motif"/>
</dbReference>
<proteinExistence type="inferred from homology"/>
<dbReference type="GO" id="GO:0005829">
    <property type="term" value="C:cytosol"/>
    <property type="evidence" value="ECO:0007669"/>
    <property type="project" value="TreeGrafter"/>
</dbReference>
<name>A0AAE9XU31_9PROT</name>
<protein>
    <recommendedName>
        <fullName evidence="9">DEAD-box ATP-dependent RNA helicase RhpA</fullName>
        <ecNumber evidence="1">3.6.4.13</ecNumber>
    </recommendedName>
</protein>
<evidence type="ECO:0000259" key="15">
    <source>
        <dbReference type="PROSITE" id="PS51195"/>
    </source>
</evidence>
<evidence type="ECO:0000256" key="11">
    <source>
        <dbReference type="RuleBase" id="RU000492"/>
    </source>
</evidence>
<evidence type="ECO:0000256" key="4">
    <source>
        <dbReference type="ARBA" id="ARBA00022801"/>
    </source>
</evidence>
<feature type="domain" description="Helicase ATP-binding" evidence="13">
    <location>
        <begin position="33"/>
        <end position="208"/>
    </location>
</feature>
<evidence type="ECO:0000256" key="7">
    <source>
        <dbReference type="ARBA" id="ARBA00038437"/>
    </source>
</evidence>
<dbReference type="InterPro" id="IPR011545">
    <property type="entry name" value="DEAD/DEAH_box_helicase_dom"/>
</dbReference>
<dbReference type="PANTHER" id="PTHR47959">
    <property type="entry name" value="ATP-DEPENDENT RNA HELICASE RHLE-RELATED"/>
    <property type="match status" value="1"/>
</dbReference>
<organism evidence="16 17">
    <name type="scientific">Gimibacter soli</name>
    <dbReference type="NCBI Taxonomy" id="3024400"/>
    <lineage>
        <taxon>Bacteria</taxon>
        <taxon>Pseudomonadati</taxon>
        <taxon>Pseudomonadota</taxon>
        <taxon>Alphaproteobacteria</taxon>
        <taxon>Kordiimonadales</taxon>
        <taxon>Temperatibacteraceae</taxon>
        <taxon>Gimibacter</taxon>
    </lineage>
</organism>
<evidence type="ECO:0000256" key="9">
    <source>
        <dbReference type="ARBA" id="ARBA00074363"/>
    </source>
</evidence>
<dbReference type="Proteomes" id="UP001217500">
    <property type="component" value="Chromosome"/>
</dbReference>
<dbReference type="PROSITE" id="PS51195">
    <property type="entry name" value="Q_MOTIF"/>
    <property type="match status" value="1"/>
</dbReference>
<dbReference type="PROSITE" id="PS00039">
    <property type="entry name" value="DEAD_ATP_HELICASE"/>
    <property type="match status" value="1"/>
</dbReference>
<feature type="domain" description="Helicase C-terminal" evidence="14">
    <location>
        <begin position="235"/>
        <end position="379"/>
    </location>
</feature>
<feature type="short sequence motif" description="Q motif" evidence="10">
    <location>
        <begin position="2"/>
        <end position="30"/>
    </location>
</feature>
<dbReference type="InterPro" id="IPR000629">
    <property type="entry name" value="RNA-helicase_DEAD-box_CS"/>
</dbReference>
<dbReference type="AlphaFoldDB" id="A0AAE9XU31"/>
<evidence type="ECO:0000313" key="16">
    <source>
        <dbReference type="EMBL" id="WCL54485.1"/>
    </source>
</evidence>
<evidence type="ECO:0000256" key="5">
    <source>
        <dbReference type="ARBA" id="ARBA00022806"/>
    </source>
</evidence>
<evidence type="ECO:0000256" key="12">
    <source>
        <dbReference type="SAM" id="MobiDB-lite"/>
    </source>
</evidence>
<dbReference type="GO" id="GO:0009266">
    <property type="term" value="P:response to temperature stimulus"/>
    <property type="evidence" value="ECO:0007669"/>
    <property type="project" value="UniProtKB-ARBA"/>
</dbReference>
<dbReference type="CDD" id="cd00268">
    <property type="entry name" value="DEADc"/>
    <property type="match status" value="1"/>
</dbReference>
<sequence>MSDFTSLGLAAPLLRAVEAQGYTTPTAIQTETIPALMEGRDLIGIAETGGGKTAAFVLPLLEKLVAEDKRAMRMMPRALILAPTRELAKQINDAIRDLAKFVKIRTCAIYGGDSYRTQIAFLERGVDILVATPGRLIDHMKRGTVWLDDCHTFILDEADRMLDMGFLDDVRAVAGKMPQEHQAVMFSATMSDEIRALTESLLENPHEVSIERTTLVADAVEHRALFTTKGDKPKLLLHLIDREEASRVIVFVRTKAQADEIADFLNDNDFAADSLHGDKKQRERERTIRSFKTDRFSYLVATDVAARGLDVKDVTHVINMDTPIDPEAYVHRVGRTGRGGASGKAFTMVDRGEFGLLRAIERLIGATLETDSDHPFELVIDKSKGPKKSFKKDGYKRDGFRKDGPRRDFKPRGDRFGGEKREYKPREDRFGGEKREWKPREDRDEGQKREWKPREDRFGGEKREWKPREDRFEGGKRDFKPREDRFDGEKKPYQRREDGFEGGKRPFKDREDRFGGEKREFRGRDDRNGGEKREYRKRDDRDGGEKREWKPREDRFSGEKRDFKPRGERSFDKRDGEKRGFGKREGGFEKREGGFEKRERGERTERPARVMSDAEFRAKPRGNGAERRAERDAAKAKGAPTRRKAAPAKADFAKKGGYAPLKRRAG</sequence>
<evidence type="ECO:0000256" key="10">
    <source>
        <dbReference type="PROSITE-ProRule" id="PRU00552"/>
    </source>
</evidence>
<evidence type="ECO:0000256" key="6">
    <source>
        <dbReference type="ARBA" id="ARBA00022840"/>
    </source>
</evidence>
<dbReference type="InterPro" id="IPR044742">
    <property type="entry name" value="DEAD/DEAH_RhlB"/>
</dbReference>
<keyword evidence="2" id="KW-0963">Cytoplasm</keyword>
<dbReference type="PANTHER" id="PTHR47959:SF13">
    <property type="entry name" value="ATP-DEPENDENT RNA HELICASE RHLE"/>
    <property type="match status" value="1"/>
</dbReference>
<dbReference type="FunFam" id="3.40.50.300:FF:000108">
    <property type="entry name" value="ATP-dependent RNA helicase RhlE"/>
    <property type="match status" value="1"/>
</dbReference>
<keyword evidence="3 11" id="KW-0547">Nucleotide-binding</keyword>
<dbReference type="GO" id="GO:0016787">
    <property type="term" value="F:hydrolase activity"/>
    <property type="evidence" value="ECO:0007669"/>
    <property type="project" value="UniProtKB-KW"/>
</dbReference>
<gene>
    <name evidence="16" type="ORF">PH603_01775</name>
</gene>
<dbReference type="Gene3D" id="3.40.50.300">
    <property type="entry name" value="P-loop containing nucleotide triphosphate hydrolases"/>
    <property type="match status" value="2"/>
</dbReference>
<keyword evidence="5 11" id="KW-0347">Helicase</keyword>
<dbReference type="GO" id="GO:0005524">
    <property type="term" value="F:ATP binding"/>
    <property type="evidence" value="ECO:0007669"/>
    <property type="project" value="UniProtKB-KW"/>
</dbReference>
<dbReference type="InterPro" id="IPR027417">
    <property type="entry name" value="P-loop_NTPase"/>
</dbReference>
<dbReference type="SMART" id="SM00487">
    <property type="entry name" value="DEXDc"/>
    <property type="match status" value="1"/>
</dbReference>
<accession>A0AAE9XU31</accession>
<dbReference type="EC" id="3.6.4.13" evidence="1"/>